<evidence type="ECO:0000313" key="9">
    <source>
        <dbReference type="EMBL" id="KAJ4759894.1"/>
    </source>
</evidence>
<evidence type="ECO:0000259" key="8">
    <source>
        <dbReference type="Pfam" id="PF17766"/>
    </source>
</evidence>
<dbReference type="GO" id="GO:0006508">
    <property type="term" value="P:proteolysis"/>
    <property type="evidence" value="ECO:0007669"/>
    <property type="project" value="UniProtKB-KW"/>
</dbReference>
<dbReference type="CDD" id="cd02120">
    <property type="entry name" value="PA_subtilisin_like"/>
    <property type="match status" value="1"/>
</dbReference>
<evidence type="ECO:0000256" key="4">
    <source>
        <dbReference type="ARBA" id="ARBA00022801"/>
    </source>
</evidence>
<dbReference type="InterPro" id="IPR034197">
    <property type="entry name" value="Peptidases_S8_3"/>
</dbReference>
<keyword evidence="2 9" id="KW-0645">Protease</keyword>
<proteinExistence type="inferred from homology"/>
<keyword evidence="5" id="KW-0720">Serine protease</keyword>
<dbReference type="InterPro" id="IPR045051">
    <property type="entry name" value="SBT"/>
</dbReference>
<dbReference type="Gene3D" id="2.60.40.2310">
    <property type="match status" value="1"/>
</dbReference>
<dbReference type="InterPro" id="IPR015500">
    <property type="entry name" value="Peptidase_S8_subtilisin-rel"/>
</dbReference>
<dbReference type="SUPFAM" id="SSF52743">
    <property type="entry name" value="Subtilisin-like"/>
    <property type="match status" value="1"/>
</dbReference>
<dbReference type="PROSITE" id="PS00137">
    <property type="entry name" value="SUBTILASE_HIS"/>
    <property type="match status" value="1"/>
</dbReference>
<reference evidence="9" key="1">
    <citation type="submission" date="2022-08" db="EMBL/GenBank/DDBJ databases">
        <authorList>
            <person name="Marques A."/>
        </authorList>
    </citation>
    <scope>NUCLEOTIDE SEQUENCE</scope>
    <source>
        <strain evidence="9">RhyPub2mFocal</strain>
        <tissue evidence="9">Leaves</tissue>
    </source>
</reference>
<accession>A0AAV8CYM9</accession>
<dbReference type="Pfam" id="PF00082">
    <property type="entry name" value="Peptidase_S8"/>
    <property type="match status" value="1"/>
</dbReference>
<evidence type="ECO:0000313" key="10">
    <source>
        <dbReference type="Proteomes" id="UP001140206"/>
    </source>
</evidence>
<dbReference type="Pfam" id="PF17766">
    <property type="entry name" value="fn3_6"/>
    <property type="match status" value="1"/>
</dbReference>
<name>A0AAV8CYM9_9POAL</name>
<evidence type="ECO:0000256" key="2">
    <source>
        <dbReference type="ARBA" id="ARBA00022670"/>
    </source>
</evidence>
<comment type="similarity">
    <text evidence="1 6">Belongs to the peptidase S8 family.</text>
</comment>
<dbReference type="Proteomes" id="UP001140206">
    <property type="component" value="Chromosome 4"/>
</dbReference>
<dbReference type="EMBL" id="JAMFTS010000004">
    <property type="protein sequence ID" value="KAJ4759894.1"/>
    <property type="molecule type" value="Genomic_DNA"/>
</dbReference>
<evidence type="ECO:0000256" key="6">
    <source>
        <dbReference type="PROSITE-ProRule" id="PRU01240"/>
    </source>
</evidence>
<evidence type="ECO:0000256" key="5">
    <source>
        <dbReference type="ARBA" id="ARBA00022825"/>
    </source>
</evidence>
<dbReference type="AlphaFoldDB" id="A0AAV8CYM9"/>
<comment type="caution">
    <text evidence="9">The sequence shown here is derived from an EMBL/GenBank/DDBJ whole genome shotgun (WGS) entry which is preliminary data.</text>
</comment>
<dbReference type="PRINTS" id="PR00723">
    <property type="entry name" value="SUBTILISIN"/>
</dbReference>
<dbReference type="InterPro" id="IPR036852">
    <property type="entry name" value="Peptidase_S8/S53_dom_sf"/>
</dbReference>
<evidence type="ECO:0000256" key="3">
    <source>
        <dbReference type="ARBA" id="ARBA00022729"/>
    </source>
</evidence>
<evidence type="ECO:0000256" key="1">
    <source>
        <dbReference type="ARBA" id="ARBA00011073"/>
    </source>
</evidence>
<evidence type="ECO:0000259" key="7">
    <source>
        <dbReference type="Pfam" id="PF00082"/>
    </source>
</evidence>
<protein>
    <submittedName>
        <fullName evidence="9">Subtilisin-like protease SBT3.3</fullName>
    </submittedName>
</protein>
<dbReference type="InterPro" id="IPR022398">
    <property type="entry name" value="Peptidase_S8_His-AS"/>
</dbReference>
<feature type="domain" description="Peptidase S8/S53" evidence="7">
    <location>
        <begin position="42"/>
        <end position="380"/>
    </location>
</feature>
<organism evidence="9 10">
    <name type="scientific">Rhynchospora pubera</name>
    <dbReference type="NCBI Taxonomy" id="906938"/>
    <lineage>
        <taxon>Eukaryota</taxon>
        <taxon>Viridiplantae</taxon>
        <taxon>Streptophyta</taxon>
        <taxon>Embryophyta</taxon>
        <taxon>Tracheophyta</taxon>
        <taxon>Spermatophyta</taxon>
        <taxon>Magnoliopsida</taxon>
        <taxon>Liliopsida</taxon>
        <taxon>Poales</taxon>
        <taxon>Cyperaceae</taxon>
        <taxon>Cyperoideae</taxon>
        <taxon>Rhynchosporeae</taxon>
        <taxon>Rhynchospora</taxon>
    </lineage>
</organism>
<dbReference type="CDD" id="cd04852">
    <property type="entry name" value="Peptidases_S8_3"/>
    <property type="match status" value="1"/>
</dbReference>
<dbReference type="InterPro" id="IPR041469">
    <property type="entry name" value="Subtilisin-like_FN3"/>
</dbReference>
<dbReference type="Gene3D" id="3.40.50.200">
    <property type="entry name" value="Peptidase S8/S53 domain"/>
    <property type="match status" value="1"/>
</dbReference>
<dbReference type="InterPro" id="IPR000209">
    <property type="entry name" value="Peptidase_S8/S53_dom"/>
</dbReference>
<keyword evidence="10" id="KW-1185">Reference proteome</keyword>
<dbReference type="PROSITE" id="PS51892">
    <property type="entry name" value="SUBTILASE"/>
    <property type="match status" value="1"/>
</dbReference>
<feature type="domain" description="Subtilisin-like protease fibronectin type-III" evidence="8">
    <location>
        <begin position="461"/>
        <end position="557"/>
    </location>
</feature>
<sequence length="569" mass="61350">MPDVISVTPNHKSEVHTTHSWDFLGLDYNSQSNTLLQKGNYGEDIIIGVLDSGIWPESKSFDDTGYGPPPARWKGICQTGDLFDASKINCSNKIIGARWYASEYTSEELEGEFVSPRDKMGHGTHCASTAAGNLVSNASFHGLASGSVRGGAPRARLAIYKVCWVNLGCSTASILAAIDHAIDDGVDVISMSIGGPVEYLGTLHAIVKGIPVVFAAGNNGPAPQSVQNNMPWVISVAASTMDRCDNSTLSKVNITNKIVLCYNPTAIATVLPRKNFNEALTDVSNAGGRGLIYAQYTVNIPTQQDVPYALVDFEIANEIISYISSTSNPLVKISPAYNIVGNHVLAPRVAAFSSRGPNPIFTGILKPDIAAPGVSILAAKNEGYEFDSATVVDTYGVQIKAEATPRKIADPFDYGGGHIDPNKIVDPGLIYDINPNDYTKFYNCTLGLSDECDSYVDQQYQLNAPSIAIPNLKDIISVWRSVTNVGPYNSIYKAFVQPPAGVSVFVEPNLLSFDNNNKVKTFKVTFVANRKVQGDYTFGSLTWSDSLNHSVRIPLAIRTIIQNSYADTA</sequence>
<dbReference type="PANTHER" id="PTHR10795">
    <property type="entry name" value="PROPROTEIN CONVERTASE SUBTILISIN/KEXIN"/>
    <property type="match status" value="1"/>
</dbReference>
<comment type="caution">
    <text evidence="6">Lacks conserved residue(s) required for the propagation of feature annotation.</text>
</comment>
<keyword evidence="3" id="KW-0732">Signal</keyword>
<gene>
    <name evidence="9" type="ORF">LUZ62_070269</name>
</gene>
<dbReference type="GO" id="GO:0004252">
    <property type="term" value="F:serine-type endopeptidase activity"/>
    <property type="evidence" value="ECO:0007669"/>
    <property type="project" value="InterPro"/>
</dbReference>
<keyword evidence="4" id="KW-0378">Hydrolase</keyword>